<dbReference type="SMART" id="SM00487">
    <property type="entry name" value="DEXDc"/>
    <property type="match status" value="1"/>
</dbReference>
<feature type="binding site" evidence="12">
    <location>
        <position position="447"/>
    </location>
    <ligand>
        <name>Zn(2+)</name>
        <dbReference type="ChEBI" id="CHEBI:29105"/>
        <label>2</label>
    </ligand>
</feature>
<reference evidence="15 16" key="1">
    <citation type="submission" date="2016-03" db="EMBL/GenBank/DDBJ databases">
        <authorList>
            <person name="Ploux O."/>
        </authorList>
    </citation>
    <scope>NUCLEOTIDE SEQUENCE [LARGE SCALE GENOMIC DNA]</scope>
    <source>
        <strain evidence="15 16">R-45378</strain>
    </source>
</reference>
<evidence type="ECO:0000256" key="9">
    <source>
        <dbReference type="ARBA" id="ARBA00023125"/>
    </source>
</evidence>
<keyword evidence="2 12" id="KW-0235">DNA replication</keyword>
<comment type="function">
    <text evidence="12">Initiates the restart of stalled replication forks, which reloads the replicative helicase on sites other than the origin of replication. Recognizes and binds to abandoned replication forks and remodels them to uncover a helicase loading site. Promotes assembly of the primosome at these replication forks.</text>
</comment>
<keyword evidence="9 12" id="KW-0238">DNA-binding</keyword>
<gene>
    <name evidence="12" type="primary">priA</name>
    <name evidence="15" type="ORF">A1507_15625</name>
</gene>
<proteinExistence type="inferred from homology"/>
<evidence type="ECO:0000259" key="14">
    <source>
        <dbReference type="PROSITE" id="PS51194"/>
    </source>
</evidence>
<dbReference type="GO" id="GO:0006270">
    <property type="term" value="P:DNA replication initiation"/>
    <property type="evidence" value="ECO:0007669"/>
    <property type="project" value="TreeGrafter"/>
</dbReference>
<evidence type="ECO:0000256" key="1">
    <source>
        <dbReference type="ARBA" id="ARBA00022515"/>
    </source>
</evidence>
<evidence type="ECO:0000256" key="12">
    <source>
        <dbReference type="HAMAP-Rule" id="MF_00983"/>
    </source>
</evidence>
<comment type="catalytic activity">
    <reaction evidence="11 12">
        <text>ATP + H2O = ADP + phosphate + H(+)</text>
        <dbReference type="Rhea" id="RHEA:13065"/>
        <dbReference type="ChEBI" id="CHEBI:15377"/>
        <dbReference type="ChEBI" id="CHEBI:15378"/>
        <dbReference type="ChEBI" id="CHEBI:30616"/>
        <dbReference type="ChEBI" id="CHEBI:43474"/>
        <dbReference type="ChEBI" id="CHEBI:456216"/>
        <dbReference type="EC" id="5.6.2.4"/>
    </reaction>
</comment>
<dbReference type="FunFam" id="3.40.50.300:FF:000489">
    <property type="entry name" value="Primosome assembly protein PriA"/>
    <property type="match status" value="1"/>
</dbReference>
<dbReference type="OrthoDB" id="9759544at2"/>
<evidence type="ECO:0000256" key="4">
    <source>
        <dbReference type="ARBA" id="ARBA00022741"/>
    </source>
</evidence>
<evidence type="ECO:0000313" key="15">
    <source>
        <dbReference type="EMBL" id="OAI14108.1"/>
    </source>
</evidence>
<dbReference type="GO" id="GO:0006310">
    <property type="term" value="P:DNA recombination"/>
    <property type="evidence" value="ECO:0007669"/>
    <property type="project" value="InterPro"/>
</dbReference>
<dbReference type="AlphaFoldDB" id="A0A177N7S2"/>
<dbReference type="InterPro" id="IPR014001">
    <property type="entry name" value="Helicase_ATP-bd"/>
</dbReference>
<dbReference type="Pfam" id="PF18319">
    <property type="entry name" value="Zn_ribbon_PriA"/>
    <property type="match status" value="1"/>
</dbReference>
<evidence type="ECO:0000256" key="3">
    <source>
        <dbReference type="ARBA" id="ARBA00022723"/>
    </source>
</evidence>
<evidence type="ECO:0000256" key="2">
    <source>
        <dbReference type="ARBA" id="ARBA00022705"/>
    </source>
</evidence>
<comment type="catalytic activity">
    <reaction evidence="12">
        <text>Couples ATP hydrolysis with the unwinding of duplex DNA by translocating in the 3'-5' direction.</text>
        <dbReference type="EC" id="5.6.2.4"/>
    </reaction>
</comment>
<dbReference type="InterPro" id="IPR041236">
    <property type="entry name" value="PriA_C"/>
</dbReference>
<comment type="similarity">
    <text evidence="12">Belongs to the helicase family. PriA subfamily.</text>
</comment>
<evidence type="ECO:0000259" key="13">
    <source>
        <dbReference type="PROSITE" id="PS51192"/>
    </source>
</evidence>
<comment type="cofactor">
    <cofactor evidence="12">
        <name>Zn(2+)</name>
        <dbReference type="ChEBI" id="CHEBI:29105"/>
    </cofactor>
    <text evidence="12">Binds 2 zinc ions per subunit.</text>
</comment>
<dbReference type="GO" id="GO:0043138">
    <property type="term" value="F:3'-5' DNA helicase activity"/>
    <property type="evidence" value="ECO:0007669"/>
    <property type="project" value="UniProtKB-EC"/>
</dbReference>
<dbReference type="CDD" id="cd17929">
    <property type="entry name" value="DEXHc_priA"/>
    <property type="match status" value="1"/>
</dbReference>
<dbReference type="GO" id="GO:0008270">
    <property type="term" value="F:zinc ion binding"/>
    <property type="evidence" value="ECO:0007669"/>
    <property type="project" value="UniProtKB-UniRule"/>
</dbReference>
<dbReference type="Proteomes" id="UP000077857">
    <property type="component" value="Unassembled WGS sequence"/>
</dbReference>
<dbReference type="GO" id="GO:0005524">
    <property type="term" value="F:ATP binding"/>
    <property type="evidence" value="ECO:0007669"/>
    <property type="project" value="UniProtKB-UniRule"/>
</dbReference>
<keyword evidence="5 12" id="KW-0378">Hydrolase</keyword>
<feature type="binding site" evidence="12">
    <location>
        <position position="450"/>
    </location>
    <ligand>
        <name>Zn(2+)</name>
        <dbReference type="ChEBI" id="CHEBI:29105"/>
        <label>2</label>
    </ligand>
</feature>
<evidence type="ECO:0000256" key="8">
    <source>
        <dbReference type="ARBA" id="ARBA00022840"/>
    </source>
</evidence>
<dbReference type="GO" id="GO:0003677">
    <property type="term" value="F:DNA binding"/>
    <property type="evidence" value="ECO:0007669"/>
    <property type="project" value="UniProtKB-UniRule"/>
</dbReference>
<dbReference type="HAMAP" id="MF_00983">
    <property type="entry name" value="PriA"/>
    <property type="match status" value="1"/>
</dbReference>
<feature type="domain" description="Helicase C-terminal" evidence="14">
    <location>
        <begin position="473"/>
        <end position="630"/>
    </location>
</feature>
<organism evidence="15 16">
    <name type="scientific">Methylomonas koyamae</name>
    <dbReference type="NCBI Taxonomy" id="702114"/>
    <lineage>
        <taxon>Bacteria</taxon>
        <taxon>Pseudomonadati</taxon>
        <taxon>Pseudomonadota</taxon>
        <taxon>Gammaproteobacteria</taxon>
        <taxon>Methylococcales</taxon>
        <taxon>Methylococcaceae</taxon>
        <taxon>Methylomonas</taxon>
    </lineage>
</organism>
<dbReference type="EMBL" id="LUUJ01000093">
    <property type="protein sequence ID" value="OAI14108.1"/>
    <property type="molecule type" value="Genomic_DNA"/>
</dbReference>
<dbReference type="PANTHER" id="PTHR30580">
    <property type="entry name" value="PRIMOSOMAL PROTEIN N"/>
    <property type="match status" value="1"/>
</dbReference>
<keyword evidence="4 12" id="KW-0547">Nucleotide-binding</keyword>
<dbReference type="InterPro" id="IPR040498">
    <property type="entry name" value="PriA_CRR"/>
</dbReference>
<dbReference type="PANTHER" id="PTHR30580:SF0">
    <property type="entry name" value="PRIMOSOMAL PROTEIN N"/>
    <property type="match status" value="1"/>
</dbReference>
<keyword evidence="3 12" id="KW-0479">Metal-binding</keyword>
<name>A0A177N7S2_9GAMM</name>
<protein>
    <recommendedName>
        <fullName evidence="12">Replication restart protein PriA</fullName>
    </recommendedName>
    <alternativeName>
        <fullName evidence="12">ATP-dependent DNA helicase PriA</fullName>
        <ecNumber evidence="12">5.6.2.4</ecNumber>
    </alternativeName>
    <alternativeName>
        <fullName evidence="12">DNA 3'-5' helicase PriA</fullName>
    </alternativeName>
</protein>
<dbReference type="CDD" id="cd18804">
    <property type="entry name" value="SF2_C_priA"/>
    <property type="match status" value="1"/>
</dbReference>
<feature type="binding site" evidence="12">
    <location>
        <position position="478"/>
    </location>
    <ligand>
        <name>Zn(2+)</name>
        <dbReference type="ChEBI" id="CHEBI:29105"/>
        <label>1</label>
    </ligand>
</feature>
<dbReference type="Gene3D" id="3.40.50.300">
    <property type="entry name" value="P-loop containing nucleotide triphosphate hydrolases"/>
    <property type="match status" value="2"/>
</dbReference>
<dbReference type="GO" id="GO:0016887">
    <property type="term" value="F:ATP hydrolysis activity"/>
    <property type="evidence" value="ECO:0007669"/>
    <property type="project" value="RHEA"/>
</dbReference>
<evidence type="ECO:0000256" key="5">
    <source>
        <dbReference type="ARBA" id="ARBA00022801"/>
    </source>
</evidence>
<feature type="binding site" evidence="12">
    <location>
        <position position="441"/>
    </location>
    <ligand>
        <name>Zn(2+)</name>
        <dbReference type="ChEBI" id="CHEBI:29105"/>
        <label>1</label>
    </ligand>
</feature>
<dbReference type="RefSeq" id="WP_064041174.1">
    <property type="nucleotide sequence ID" value="NZ_LUUJ01000093.1"/>
</dbReference>
<keyword evidence="6 12" id="KW-0347">Helicase</keyword>
<dbReference type="GO" id="GO:0006302">
    <property type="term" value="P:double-strand break repair"/>
    <property type="evidence" value="ECO:0007669"/>
    <property type="project" value="InterPro"/>
</dbReference>
<dbReference type="GO" id="GO:0006269">
    <property type="term" value="P:DNA replication, synthesis of primer"/>
    <property type="evidence" value="ECO:0007669"/>
    <property type="project" value="UniProtKB-KW"/>
</dbReference>
<dbReference type="InterPro" id="IPR011545">
    <property type="entry name" value="DEAD/DEAH_box_helicase_dom"/>
</dbReference>
<feature type="binding site" evidence="12">
    <location>
        <position position="438"/>
    </location>
    <ligand>
        <name>Zn(2+)</name>
        <dbReference type="ChEBI" id="CHEBI:29105"/>
        <label>1</label>
    </ligand>
</feature>
<dbReference type="Pfam" id="PF00270">
    <property type="entry name" value="DEAD"/>
    <property type="match status" value="1"/>
</dbReference>
<dbReference type="NCBIfam" id="NF004067">
    <property type="entry name" value="PRK05580.1-4"/>
    <property type="match status" value="1"/>
</dbReference>
<dbReference type="GO" id="GO:1990077">
    <property type="term" value="C:primosome complex"/>
    <property type="evidence" value="ECO:0007669"/>
    <property type="project" value="UniProtKB-UniRule"/>
</dbReference>
<dbReference type="Pfam" id="PF18074">
    <property type="entry name" value="PriA_C"/>
    <property type="match status" value="1"/>
</dbReference>
<dbReference type="InterPro" id="IPR001650">
    <property type="entry name" value="Helicase_C-like"/>
</dbReference>
<accession>A0A177N7S2</accession>
<feature type="binding site" evidence="12">
    <location>
        <position position="465"/>
    </location>
    <ligand>
        <name>Zn(2+)</name>
        <dbReference type="ChEBI" id="CHEBI:29105"/>
        <label>2</label>
    </ligand>
</feature>
<dbReference type="Gene3D" id="3.40.1440.60">
    <property type="entry name" value="PriA, 3(prime) DNA-binding domain"/>
    <property type="match status" value="1"/>
</dbReference>
<evidence type="ECO:0000256" key="11">
    <source>
        <dbReference type="ARBA" id="ARBA00048988"/>
    </source>
</evidence>
<feature type="domain" description="Helicase ATP-binding" evidence="13">
    <location>
        <begin position="213"/>
        <end position="379"/>
    </location>
</feature>
<dbReference type="FunFam" id="3.40.1440.60:FF:000001">
    <property type="entry name" value="Primosomal protein N"/>
    <property type="match status" value="1"/>
</dbReference>
<dbReference type="PROSITE" id="PS51194">
    <property type="entry name" value="HELICASE_CTER"/>
    <property type="match status" value="1"/>
</dbReference>
<evidence type="ECO:0000313" key="16">
    <source>
        <dbReference type="Proteomes" id="UP000077857"/>
    </source>
</evidence>
<evidence type="ECO:0000256" key="10">
    <source>
        <dbReference type="ARBA" id="ARBA00023235"/>
    </source>
</evidence>
<dbReference type="NCBIfam" id="NF004065">
    <property type="entry name" value="PRK05580.1-1"/>
    <property type="match status" value="1"/>
</dbReference>
<dbReference type="InterPro" id="IPR041222">
    <property type="entry name" value="PriA_3primeBD"/>
</dbReference>
<evidence type="ECO:0000256" key="7">
    <source>
        <dbReference type="ARBA" id="ARBA00022833"/>
    </source>
</evidence>
<dbReference type="NCBIfam" id="TIGR00595">
    <property type="entry name" value="priA"/>
    <property type="match status" value="1"/>
</dbReference>
<keyword evidence="10 12" id="KW-0413">Isomerase</keyword>
<dbReference type="SUPFAM" id="SSF52540">
    <property type="entry name" value="P-loop containing nucleoside triphosphate hydrolases"/>
    <property type="match status" value="1"/>
</dbReference>
<dbReference type="InterPro" id="IPR005259">
    <property type="entry name" value="PriA"/>
</dbReference>
<feature type="binding site" evidence="12">
    <location>
        <position position="481"/>
    </location>
    <ligand>
        <name>Zn(2+)</name>
        <dbReference type="ChEBI" id="CHEBI:29105"/>
        <label>1</label>
    </ligand>
</feature>
<dbReference type="Pfam" id="PF17764">
    <property type="entry name" value="PriA_3primeBD"/>
    <property type="match status" value="1"/>
</dbReference>
<sequence length="733" mass="80012">MSNCDVSGKLILKVATPVPLERIFDYLPPEGCDAADLRPGSRVLVPFGRRRQVGVLLAVAPDSDVAVERLKPAIAVLDPVPLLSATDLKLLHWAARYYHHPLGEVLAAAFPVALRQGRPAVLELPKAYQLTSAGRQTDLPQLSRAPKQRALLARLQAGILAEADLVDCRPALKALLDKGLAERCELPPSAAVTEAEPALAANAEQQAAIASVVAGLGRFSVSLLEGVTGSGKTEVYMQVIASVLAQGKQVLVLLPEISLTPQLEQRFRRRFAVAMVATHSKLTDNQRLQAWLSMQQGRAAIMLGTRSALFTPLQRPGLIILDEEHDSSFKQQEGFRFSARDVAVARAKMLDIPVLLGSATPSLESLANVGEGRYRLLHLPNRAGAAVAPSFQLLDIRNKRLQSGLSEPLLAEIRAALDNGQQVLLFLNRRGYAPVQICHGCGWVSRCRRCDANLVIHAAERLLRCHHCGAEHPLIKLCPACSTGELQALGLGTERIEQTLAELFPQRSVVRLDKDTTQRKGALEGYLEQIHDGRADIILGTQMLAKGHHFPGVTLVAILDIDSGLFSIDFHGAERLAQLIVQVAGRAGRAERPGRVILQTRQPQHPLLNTLLRQGYRAFADSALQERRLAGLPPYSYQALFRAQAGGSDAPRRFLQAVCAAIAELGAGSTQVLGPVAAPMARRAGAYRYQLLLQSPRRQDLHRLLDLVLPRIYRLPEVKKVRWSLDVDPLDLY</sequence>
<dbReference type="InterPro" id="IPR042115">
    <property type="entry name" value="PriA_3primeBD_sf"/>
</dbReference>
<dbReference type="SMART" id="SM00490">
    <property type="entry name" value="HELICc"/>
    <property type="match status" value="1"/>
</dbReference>
<dbReference type="InterPro" id="IPR027417">
    <property type="entry name" value="P-loop_NTPase"/>
</dbReference>
<comment type="caution">
    <text evidence="15">The sequence shown here is derived from an EMBL/GenBank/DDBJ whole genome shotgun (WGS) entry which is preliminary data.</text>
</comment>
<dbReference type="EC" id="5.6.2.4" evidence="12"/>
<keyword evidence="1 12" id="KW-0639">Primosome</keyword>
<keyword evidence="8 12" id="KW-0067">ATP-binding</keyword>
<dbReference type="Pfam" id="PF00271">
    <property type="entry name" value="Helicase_C"/>
    <property type="match status" value="1"/>
</dbReference>
<dbReference type="PROSITE" id="PS51192">
    <property type="entry name" value="HELICASE_ATP_BIND_1"/>
    <property type="match status" value="1"/>
</dbReference>
<comment type="subunit">
    <text evidence="12">Component of the replication restart primosome.</text>
</comment>
<feature type="binding site" evidence="12">
    <location>
        <position position="468"/>
    </location>
    <ligand>
        <name>Zn(2+)</name>
        <dbReference type="ChEBI" id="CHEBI:29105"/>
        <label>2</label>
    </ligand>
</feature>
<evidence type="ECO:0000256" key="6">
    <source>
        <dbReference type="ARBA" id="ARBA00022806"/>
    </source>
</evidence>
<keyword evidence="7 12" id="KW-0862">Zinc</keyword>